<dbReference type="AlphaFoldDB" id="A0A437JNV1"/>
<evidence type="ECO:0000313" key="3">
    <source>
        <dbReference type="EMBL" id="RVT48453.1"/>
    </source>
</evidence>
<keyword evidence="4" id="KW-1185">Reference proteome</keyword>
<name>A0A437JNV1_9BURK</name>
<sequence>MEFRMLATRPALAAIALAALATLLPTSAHAGLVNGGFESPDIASWTLKQIGDTSITGWTVVGNTISFQDSAAFGHVGVVASEGGQFLELSGVVGRGGGVRSDPFATMAGARYRLAFDIGAFFVGGQGAYGDVTVDLWIDGQAAGSFTNLLGLSSAGSDWETRTVEFVAAGPLSTVEFRSSLLTSSSDLGVGLDNIHLDQVAGPPPAVPEPGSLALAALGLAVLGLRGRAGLQDNRGHHAAPPA</sequence>
<dbReference type="Gene3D" id="2.60.120.260">
    <property type="entry name" value="Galactose-binding domain-like"/>
    <property type="match status" value="1"/>
</dbReference>
<gene>
    <name evidence="3" type="ORF">ENE75_22445</name>
</gene>
<dbReference type="InterPro" id="IPR013424">
    <property type="entry name" value="Ice-binding_C"/>
</dbReference>
<reference evidence="3 4" key="1">
    <citation type="submission" date="2019-01" db="EMBL/GenBank/DDBJ databases">
        <authorList>
            <person name="Chen W.-M."/>
        </authorList>
    </citation>
    <scope>NUCLEOTIDE SEQUENCE [LARGE SCALE GENOMIC DNA]</scope>
    <source>
        <strain evidence="3 4">ICH-3</strain>
    </source>
</reference>
<evidence type="ECO:0000259" key="2">
    <source>
        <dbReference type="Pfam" id="PF07589"/>
    </source>
</evidence>
<dbReference type="Pfam" id="PF07589">
    <property type="entry name" value="PEP-CTERM"/>
    <property type="match status" value="1"/>
</dbReference>
<organism evidence="3 4">
    <name type="scientific">Rubrivivax albus</name>
    <dbReference type="NCBI Taxonomy" id="2499835"/>
    <lineage>
        <taxon>Bacteria</taxon>
        <taxon>Pseudomonadati</taxon>
        <taxon>Pseudomonadota</taxon>
        <taxon>Betaproteobacteria</taxon>
        <taxon>Burkholderiales</taxon>
        <taxon>Sphaerotilaceae</taxon>
        <taxon>Rubrivivax</taxon>
    </lineage>
</organism>
<dbReference type="Proteomes" id="UP000288178">
    <property type="component" value="Unassembled WGS sequence"/>
</dbReference>
<feature type="chain" id="PRO_5019426685" evidence="1">
    <location>
        <begin position="31"/>
        <end position="243"/>
    </location>
</feature>
<protein>
    <submittedName>
        <fullName evidence="3">PEP-CTERM sorting domain-containing protein</fullName>
    </submittedName>
</protein>
<feature type="domain" description="Ice-binding protein C-terminal" evidence="2">
    <location>
        <begin position="206"/>
        <end position="228"/>
    </location>
</feature>
<dbReference type="Pfam" id="PF22825">
    <property type="entry name" value="HpiC1-like"/>
    <property type="match status" value="1"/>
</dbReference>
<accession>A0A437JNV1</accession>
<keyword evidence="1" id="KW-0732">Signal</keyword>
<evidence type="ECO:0000256" key="1">
    <source>
        <dbReference type="SAM" id="SignalP"/>
    </source>
</evidence>
<feature type="signal peptide" evidence="1">
    <location>
        <begin position="1"/>
        <end position="30"/>
    </location>
</feature>
<evidence type="ECO:0000313" key="4">
    <source>
        <dbReference type="Proteomes" id="UP000288178"/>
    </source>
</evidence>
<comment type="caution">
    <text evidence="3">The sequence shown here is derived from an EMBL/GenBank/DDBJ whole genome shotgun (WGS) entry which is preliminary data.</text>
</comment>
<dbReference type="InterPro" id="IPR054720">
    <property type="entry name" value="HpiC1"/>
</dbReference>
<proteinExistence type="predicted"/>
<dbReference type="EMBL" id="SACT01000010">
    <property type="protein sequence ID" value="RVT48453.1"/>
    <property type="molecule type" value="Genomic_DNA"/>
</dbReference>